<dbReference type="AlphaFoldDB" id="A0A0E0C1L7"/>
<dbReference type="HOGENOM" id="CLU_2174999_0_0_1"/>
<reference evidence="1" key="2">
    <citation type="submission" date="2018-05" db="EMBL/GenBank/DDBJ databases">
        <title>OmerRS3 (Oryza meridionalis Reference Sequence Version 3).</title>
        <authorList>
            <person name="Zhang J."/>
            <person name="Kudrna D."/>
            <person name="Lee S."/>
            <person name="Talag J."/>
            <person name="Welchert J."/>
            <person name="Wing R.A."/>
        </authorList>
    </citation>
    <scope>NUCLEOTIDE SEQUENCE [LARGE SCALE GENOMIC DNA]</scope>
    <source>
        <strain evidence="1">cv. OR44</strain>
    </source>
</reference>
<accession>A0A0E0C1L7</accession>
<evidence type="ECO:0000313" key="1">
    <source>
        <dbReference type="EnsemblPlants" id="OMERI01G13410.1"/>
    </source>
</evidence>
<name>A0A0E0C1L7_9ORYZ</name>
<sequence length="110" mass="11765">MPFLPPLVPAATMGRRHVVARSHPPPELAVDGLPALKIGGNGTPASHLPEERIPASLLPASHLLPTPALPLSTSPRRRMCPSHIRPYPWPSGAVAQLLLPRHGKVGKEKK</sequence>
<organism evidence="1">
    <name type="scientific">Oryza meridionalis</name>
    <dbReference type="NCBI Taxonomy" id="40149"/>
    <lineage>
        <taxon>Eukaryota</taxon>
        <taxon>Viridiplantae</taxon>
        <taxon>Streptophyta</taxon>
        <taxon>Embryophyta</taxon>
        <taxon>Tracheophyta</taxon>
        <taxon>Spermatophyta</taxon>
        <taxon>Magnoliopsida</taxon>
        <taxon>Liliopsida</taxon>
        <taxon>Poales</taxon>
        <taxon>Poaceae</taxon>
        <taxon>BOP clade</taxon>
        <taxon>Oryzoideae</taxon>
        <taxon>Oryzeae</taxon>
        <taxon>Oryzinae</taxon>
        <taxon>Oryza</taxon>
    </lineage>
</organism>
<dbReference type="Gramene" id="OMERI01G13410.1">
    <property type="protein sequence ID" value="OMERI01G13410.1"/>
    <property type="gene ID" value="OMERI01G13410"/>
</dbReference>
<dbReference type="EnsemblPlants" id="OMERI01G13410.1">
    <property type="protein sequence ID" value="OMERI01G13410.1"/>
    <property type="gene ID" value="OMERI01G13410"/>
</dbReference>
<reference evidence="1" key="1">
    <citation type="submission" date="2015-04" db="UniProtKB">
        <authorList>
            <consortium name="EnsemblPlants"/>
        </authorList>
    </citation>
    <scope>IDENTIFICATION</scope>
</reference>
<proteinExistence type="predicted"/>
<protein>
    <submittedName>
        <fullName evidence="1">Uncharacterized protein</fullName>
    </submittedName>
</protein>
<keyword evidence="2" id="KW-1185">Reference proteome</keyword>
<evidence type="ECO:0000313" key="2">
    <source>
        <dbReference type="Proteomes" id="UP000008021"/>
    </source>
</evidence>
<dbReference type="Proteomes" id="UP000008021">
    <property type="component" value="Chromosome 1"/>
</dbReference>